<dbReference type="InterPro" id="IPR051782">
    <property type="entry name" value="ABC_Transporter_VariousFunc"/>
</dbReference>
<dbReference type="AlphaFoldDB" id="A0A6N7UTW9"/>
<dbReference type="InterPro" id="IPR003439">
    <property type="entry name" value="ABC_transporter-like_ATP-bd"/>
</dbReference>
<evidence type="ECO:0000313" key="6">
    <source>
        <dbReference type="Proteomes" id="UP000434409"/>
    </source>
</evidence>
<dbReference type="PANTHER" id="PTHR42939">
    <property type="entry name" value="ABC TRANSPORTER ATP-BINDING PROTEIN ALBC-RELATED"/>
    <property type="match status" value="1"/>
</dbReference>
<dbReference type="GO" id="GO:0016887">
    <property type="term" value="F:ATP hydrolysis activity"/>
    <property type="evidence" value="ECO:0007669"/>
    <property type="project" value="InterPro"/>
</dbReference>
<accession>A0A6N7UTW9</accession>
<comment type="caution">
    <text evidence="5">The sequence shown here is derived from an EMBL/GenBank/DDBJ whole genome shotgun (WGS) entry which is preliminary data.</text>
</comment>
<evidence type="ECO:0000256" key="3">
    <source>
        <dbReference type="ARBA" id="ARBA00022840"/>
    </source>
</evidence>
<keyword evidence="2" id="KW-0547">Nucleotide-binding</keyword>
<name>A0A6N7UTW9_9FIRM</name>
<dbReference type="SUPFAM" id="SSF52540">
    <property type="entry name" value="P-loop containing nucleoside triphosphate hydrolases"/>
    <property type="match status" value="1"/>
</dbReference>
<dbReference type="Gene3D" id="3.40.50.300">
    <property type="entry name" value="P-loop containing nucleotide triphosphate hydrolases"/>
    <property type="match status" value="1"/>
</dbReference>
<dbReference type="InterPro" id="IPR017871">
    <property type="entry name" value="ABC_transporter-like_CS"/>
</dbReference>
<evidence type="ECO:0000256" key="1">
    <source>
        <dbReference type="ARBA" id="ARBA00022448"/>
    </source>
</evidence>
<evidence type="ECO:0000259" key="4">
    <source>
        <dbReference type="PROSITE" id="PS50893"/>
    </source>
</evidence>
<gene>
    <name evidence="5" type="ORF">FYJ34_10615</name>
</gene>
<dbReference type="InterPro" id="IPR003593">
    <property type="entry name" value="AAA+_ATPase"/>
</dbReference>
<dbReference type="InterPro" id="IPR027417">
    <property type="entry name" value="P-loop_NTPase"/>
</dbReference>
<evidence type="ECO:0000256" key="2">
    <source>
        <dbReference type="ARBA" id="ARBA00022741"/>
    </source>
</evidence>
<proteinExistence type="predicted"/>
<dbReference type="PROSITE" id="PS00211">
    <property type="entry name" value="ABC_TRANSPORTER_1"/>
    <property type="match status" value="1"/>
</dbReference>
<dbReference type="PANTHER" id="PTHR42939:SF1">
    <property type="entry name" value="ABC TRANSPORTER ATP-BINDING PROTEIN ALBC-RELATED"/>
    <property type="match status" value="1"/>
</dbReference>
<dbReference type="Proteomes" id="UP000434409">
    <property type="component" value="Unassembled WGS sequence"/>
</dbReference>
<dbReference type="PROSITE" id="PS50893">
    <property type="entry name" value="ABC_TRANSPORTER_2"/>
    <property type="match status" value="1"/>
</dbReference>
<dbReference type="EMBL" id="VULY01000018">
    <property type="protein sequence ID" value="MSR94694.1"/>
    <property type="molecule type" value="Genomic_DNA"/>
</dbReference>
<evidence type="ECO:0000313" key="5">
    <source>
        <dbReference type="EMBL" id="MSR94694.1"/>
    </source>
</evidence>
<feature type="domain" description="ABC transporter" evidence="4">
    <location>
        <begin position="3"/>
        <end position="212"/>
    </location>
</feature>
<keyword evidence="6" id="KW-1185">Reference proteome</keyword>
<dbReference type="GO" id="GO:0005524">
    <property type="term" value="F:ATP binding"/>
    <property type="evidence" value="ECO:0007669"/>
    <property type="project" value="UniProtKB-KW"/>
</dbReference>
<dbReference type="SMART" id="SM00382">
    <property type="entry name" value="AAA"/>
    <property type="match status" value="1"/>
</dbReference>
<dbReference type="Pfam" id="PF00005">
    <property type="entry name" value="ABC_tran"/>
    <property type="match status" value="1"/>
</dbReference>
<dbReference type="RefSeq" id="WP_154478468.1">
    <property type="nucleotide sequence ID" value="NZ_VULY01000018.1"/>
</dbReference>
<organism evidence="5 6">
    <name type="scientific">Suipraeoptans intestinalis</name>
    <dbReference type="NCBI Taxonomy" id="2606628"/>
    <lineage>
        <taxon>Bacteria</taxon>
        <taxon>Bacillati</taxon>
        <taxon>Bacillota</taxon>
        <taxon>Clostridia</taxon>
        <taxon>Lachnospirales</taxon>
        <taxon>Lachnospiraceae</taxon>
        <taxon>Suipraeoptans</taxon>
    </lineage>
</organism>
<keyword evidence="1" id="KW-0813">Transport</keyword>
<sequence length="214" mass="24440">MYLEIKGVSRQIKQEMVLNQVDLQMEKGKAYLLLGKNGAGKTMLMRAISGLIRLDEGEIWINGKRLWKEISFPESMGILLENPGFVKAYSGYENLMLLASIRKKVGEREVLQALEKVGLKENMHKKYRKYSLGMKQKLGIAAAIFEQPDLILLDEPTNALDEKSVQDCLKILQEEKERGALLLISSHNPEEFMDLADEMIYMDAGRIKKKEMKC</sequence>
<protein>
    <submittedName>
        <fullName evidence="5">ABC transporter ATP-binding protein</fullName>
    </submittedName>
</protein>
<keyword evidence="3 5" id="KW-0067">ATP-binding</keyword>
<reference evidence="5 6" key="1">
    <citation type="submission" date="2019-08" db="EMBL/GenBank/DDBJ databases">
        <title>In-depth cultivation of the pig gut microbiome towards novel bacterial diversity and tailored functional studies.</title>
        <authorList>
            <person name="Wylensek D."/>
            <person name="Hitch T.C.A."/>
            <person name="Clavel T."/>
        </authorList>
    </citation>
    <scope>NUCLEOTIDE SEQUENCE [LARGE SCALE GENOMIC DNA]</scope>
    <source>
        <strain evidence="5 6">68-1-5</strain>
    </source>
</reference>